<gene>
    <name evidence="2" type="ORF">LTR91_024952</name>
</gene>
<dbReference type="AlphaFoldDB" id="A0AAN6JX34"/>
<comment type="caution">
    <text evidence="2">The sequence shown here is derived from an EMBL/GenBank/DDBJ whole genome shotgun (WGS) entry which is preliminary data.</text>
</comment>
<reference evidence="2" key="1">
    <citation type="submission" date="2023-06" db="EMBL/GenBank/DDBJ databases">
        <title>Black Yeasts Isolated from many extreme environments.</title>
        <authorList>
            <person name="Coleine C."/>
            <person name="Stajich J.E."/>
            <person name="Selbmann L."/>
        </authorList>
    </citation>
    <scope>NUCLEOTIDE SEQUENCE</scope>
    <source>
        <strain evidence="2">CCFEE 5200</strain>
    </source>
</reference>
<evidence type="ECO:0000313" key="2">
    <source>
        <dbReference type="EMBL" id="KAK0951499.1"/>
    </source>
</evidence>
<sequence>MGMSYTLVVFLIILGAAACVGMGWGIWSLHNGRQVSGSTDAALQDPEQDQAVYMREVRLRQHEMLQNAYGRKYMV</sequence>
<keyword evidence="3" id="KW-1185">Reference proteome</keyword>
<dbReference type="Proteomes" id="UP001175353">
    <property type="component" value="Unassembled WGS sequence"/>
</dbReference>
<accession>A0AAN6JX34</accession>
<feature type="transmembrane region" description="Helical" evidence="1">
    <location>
        <begin position="6"/>
        <end position="27"/>
    </location>
</feature>
<keyword evidence="1" id="KW-1133">Transmembrane helix</keyword>
<protein>
    <submittedName>
        <fullName evidence="2">Uncharacterized protein</fullName>
    </submittedName>
</protein>
<organism evidence="2 3">
    <name type="scientific">Friedmanniomyces endolithicus</name>
    <dbReference type="NCBI Taxonomy" id="329885"/>
    <lineage>
        <taxon>Eukaryota</taxon>
        <taxon>Fungi</taxon>
        <taxon>Dikarya</taxon>
        <taxon>Ascomycota</taxon>
        <taxon>Pezizomycotina</taxon>
        <taxon>Dothideomycetes</taxon>
        <taxon>Dothideomycetidae</taxon>
        <taxon>Mycosphaerellales</taxon>
        <taxon>Teratosphaeriaceae</taxon>
        <taxon>Friedmanniomyces</taxon>
    </lineage>
</organism>
<dbReference type="EMBL" id="JAUJLE010000689">
    <property type="protein sequence ID" value="KAK0951499.1"/>
    <property type="molecule type" value="Genomic_DNA"/>
</dbReference>
<evidence type="ECO:0000313" key="3">
    <source>
        <dbReference type="Proteomes" id="UP001175353"/>
    </source>
</evidence>
<proteinExistence type="predicted"/>
<keyword evidence="1" id="KW-0812">Transmembrane</keyword>
<name>A0AAN6JX34_9PEZI</name>
<keyword evidence="1" id="KW-0472">Membrane</keyword>
<evidence type="ECO:0000256" key="1">
    <source>
        <dbReference type="SAM" id="Phobius"/>
    </source>
</evidence>